<evidence type="ECO:0000259" key="1">
    <source>
        <dbReference type="PROSITE" id="PS50106"/>
    </source>
</evidence>
<dbReference type="Proteomes" id="UP000621436">
    <property type="component" value="Unassembled WGS sequence"/>
</dbReference>
<dbReference type="InterPro" id="IPR007549">
    <property type="entry name" value="DUF512"/>
</dbReference>
<evidence type="ECO:0000313" key="3">
    <source>
        <dbReference type="Proteomes" id="UP000621436"/>
    </source>
</evidence>
<gene>
    <name evidence="2" type="ORF">I0Q91_06735</name>
</gene>
<dbReference type="InterPro" id="IPR045375">
    <property type="entry name" value="Put_radical_SAM-like_N"/>
</dbReference>
<keyword evidence="3" id="KW-1185">Reference proteome</keyword>
<dbReference type="Gene3D" id="3.20.20.70">
    <property type="entry name" value="Aldolase class I"/>
    <property type="match status" value="1"/>
</dbReference>
<dbReference type="SUPFAM" id="SSF102114">
    <property type="entry name" value="Radical SAM enzymes"/>
    <property type="match status" value="1"/>
</dbReference>
<dbReference type="InterPro" id="IPR036034">
    <property type="entry name" value="PDZ_sf"/>
</dbReference>
<comment type="caution">
    <text evidence="2">The sequence shown here is derived from an EMBL/GenBank/DDBJ whole genome shotgun (WGS) entry which is preliminary data.</text>
</comment>
<dbReference type="Pfam" id="PF04459">
    <property type="entry name" value="DUF512"/>
    <property type="match status" value="1"/>
</dbReference>
<proteinExistence type="predicted"/>
<protein>
    <submittedName>
        <fullName evidence="2">DUF512 domain-containing protein</fullName>
    </submittedName>
</protein>
<dbReference type="Pfam" id="PF19238">
    <property type="entry name" value="Radical_SAM_2"/>
    <property type="match status" value="1"/>
</dbReference>
<dbReference type="PROSITE" id="PS50106">
    <property type="entry name" value="PDZ"/>
    <property type="match status" value="1"/>
</dbReference>
<dbReference type="InterPro" id="IPR001478">
    <property type="entry name" value="PDZ"/>
</dbReference>
<dbReference type="Pfam" id="PF17820">
    <property type="entry name" value="PDZ_6"/>
    <property type="match status" value="1"/>
</dbReference>
<dbReference type="InterPro" id="IPR041489">
    <property type="entry name" value="PDZ_6"/>
</dbReference>
<sequence>MAEIAYIRPDSPADKAGLKAGDDIISINSEELRDYIDYLFLSLNEELRIKYIDSDDDKIKNVCLTLENEDSGIGFSEIVFDGLKNCKNKCIFCFVDQQPSGSRETLVKKDDDYRFSFLQGSFITLTNLKDYEFERIKREKLSPLYVSVHATNPELREELMCNPRAGRIMEDLRELSEAGIHFHLQLVLIPGINDGKELERSLKDLTGLAENVESIGIVPVGLTGHRDNLPDLNSYDKESAEEVINITGKWQKKLIEQEGYNYIYLSDEFYLISDKNIPEKDHYNEFPQLENGIGMTRLELDNYKEIKDIYDNRDLEINEEITIITSELGWLALKSFWKEINSLSENIKVEVIKNKYLGGGVTVTGLLAAEDIFYGLSDDGNSGILILPDIIFNDNGLTLDDYGIKDFKNTLDYDRICKASEIKEILEVIFDGTTDCCNSG</sequence>
<dbReference type="InterPro" id="IPR013785">
    <property type="entry name" value="Aldolase_TIM"/>
</dbReference>
<feature type="domain" description="PDZ" evidence="1">
    <location>
        <begin position="1"/>
        <end position="34"/>
    </location>
</feature>
<name>A0A931AU87_9FIRM</name>
<evidence type="ECO:0000313" key="2">
    <source>
        <dbReference type="EMBL" id="MBF8436764.1"/>
    </source>
</evidence>
<dbReference type="AlphaFoldDB" id="A0A931AU87"/>
<accession>A0A931AU87</accession>
<organism evidence="2 3">
    <name type="scientific">Halonatronomonas betaini</name>
    <dbReference type="NCBI Taxonomy" id="2778430"/>
    <lineage>
        <taxon>Bacteria</taxon>
        <taxon>Bacillati</taxon>
        <taxon>Bacillota</taxon>
        <taxon>Clostridia</taxon>
        <taxon>Halanaerobiales</taxon>
        <taxon>Halarsenatibacteraceae</taxon>
        <taxon>Halonatronomonas</taxon>
    </lineage>
</organism>
<dbReference type="InterPro" id="IPR058240">
    <property type="entry name" value="rSAM_sf"/>
</dbReference>
<dbReference type="RefSeq" id="WP_270453675.1">
    <property type="nucleotide sequence ID" value="NZ_JADPIE010000003.1"/>
</dbReference>
<dbReference type="Gene3D" id="2.30.42.10">
    <property type="match status" value="1"/>
</dbReference>
<dbReference type="SUPFAM" id="SSF50156">
    <property type="entry name" value="PDZ domain-like"/>
    <property type="match status" value="1"/>
</dbReference>
<reference evidence="2" key="1">
    <citation type="submission" date="2020-11" db="EMBL/GenBank/DDBJ databases">
        <title>Halonatronomonas betainensis gen. nov., sp. nov. a novel haloalkaliphilic representative of the family Halanaerobiacae capable of betaine degradation.</title>
        <authorList>
            <person name="Boltyanskaya Y."/>
            <person name="Kevbrin V."/>
            <person name="Detkova E."/>
            <person name="Grouzdev D.S."/>
            <person name="Koziaeva V."/>
            <person name="Zhilina T."/>
        </authorList>
    </citation>
    <scope>NUCLEOTIDE SEQUENCE</scope>
    <source>
        <strain evidence="2">Z-7014</strain>
    </source>
</reference>
<dbReference type="EMBL" id="JADPIE010000003">
    <property type="protein sequence ID" value="MBF8436764.1"/>
    <property type="molecule type" value="Genomic_DNA"/>
</dbReference>